<dbReference type="Gene3D" id="1.10.10.10">
    <property type="entry name" value="Winged helix-like DNA-binding domain superfamily/Winged helix DNA-binding domain"/>
    <property type="match status" value="1"/>
</dbReference>
<dbReference type="Proteomes" id="UP001595722">
    <property type="component" value="Unassembled WGS sequence"/>
</dbReference>
<dbReference type="InterPro" id="IPR036388">
    <property type="entry name" value="WH-like_DNA-bd_sf"/>
</dbReference>
<dbReference type="EMBL" id="JBHRYB010000016">
    <property type="protein sequence ID" value="MFC3681700.1"/>
    <property type="molecule type" value="Genomic_DNA"/>
</dbReference>
<proteinExistence type="inferred from homology"/>
<dbReference type="NCBIfam" id="NF002964">
    <property type="entry name" value="PRK03635.1"/>
    <property type="match status" value="1"/>
</dbReference>
<dbReference type="NCBIfam" id="NF009888">
    <property type="entry name" value="PRK13348.1"/>
    <property type="match status" value="1"/>
</dbReference>
<evidence type="ECO:0000256" key="4">
    <source>
        <dbReference type="ARBA" id="ARBA00023163"/>
    </source>
</evidence>
<feature type="domain" description="HTH lysR-type" evidence="5">
    <location>
        <begin position="2"/>
        <end position="58"/>
    </location>
</feature>
<dbReference type="PROSITE" id="PS50931">
    <property type="entry name" value="HTH_LYSR"/>
    <property type="match status" value="1"/>
</dbReference>
<sequence>MFDYRALEALTAVIEQGGFERAAKRLNISQSAVSQRIRQLEFRLGQPVLLRISPPRLTEIGQRLTNHLQQVQQLEQSLLTEEHPEQDVTVRLAVNADSIDTWLAPALAQCPVSQRMNFELVIEDQRIGLQRMKNGEVMACICESAQPVNGGLSQKLGVVRYLALASPDFIHNYAAGDRGHHWLQQAPCLVYSGDDQLQHQFLALLQLDAPGRFQRVPSSSGFVQMARAGLGFGMMPEIQVREFLADGSLVNVAPQHWIDVPHYWHYWQTESDYMVQLRQAVVKHAAECLL</sequence>
<protein>
    <submittedName>
        <fullName evidence="6">LysR family transcriptional regulator ArgP</fullName>
    </submittedName>
</protein>
<dbReference type="SUPFAM" id="SSF53850">
    <property type="entry name" value="Periplasmic binding protein-like II"/>
    <property type="match status" value="1"/>
</dbReference>
<dbReference type="Gene3D" id="3.40.190.290">
    <property type="match status" value="1"/>
</dbReference>
<dbReference type="PANTHER" id="PTHR30579:SF2">
    <property type="entry name" value="HTH-TYPE TRANSCRIPTIONAL REGULATOR ARGP"/>
    <property type="match status" value="1"/>
</dbReference>
<dbReference type="RefSeq" id="WP_376868269.1">
    <property type="nucleotide sequence ID" value="NZ_JBHRYB010000016.1"/>
</dbReference>
<organism evidence="6 7">
    <name type="scientific">Bacterioplanoides pacificum</name>
    <dbReference type="NCBI Taxonomy" id="1171596"/>
    <lineage>
        <taxon>Bacteria</taxon>
        <taxon>Pseudomonadati</taxon>
        <taxon>Pseudomonadota</taxon>
        <taxon>Gammaproteobacteria</taxon>
        <taxon>Oceanospirillales</taxon>
        <taxon>Oceanospirillaceae</taxon>
        <taxon>Bacterioplanoides</taxon>
    </lineage>
</organism>
<dbReference type="SUPFAM" id="SSF46785">
    <property type="entry name" value="Winged helix' DNA-binding domain"/>
    <property type="match status" value="1"/>
</dbReference>
<comment type="similarity">
    <text evidence="1">Belongs to the LysR transcriptional regulatory family.</text>
</comment>
<dbReference type="PANTHER" id="PTHR30579">
    <property type="entry name" value="TRANSCRIPTIONAL REGULATOR"/>
    <property type="match status" value="1"/>
</dbReference>
<dbReference type="InterPro" id="IPR005119">
    <property type="entry name" value="LysR_subst-bd"/>
</dbReference>
<keyword evidence="7" id="KW-1185">Reference proteome</keyword>
<accession>A0ABV7VWL9</accession>
<gene>
    <name evidence="6" type="ORF">ACFOMG_16460</name>
</gene>
<name>A0ABV7VWL9_9GAMM</name>
<dbReference type="PRINTS" id="PR00039">
    <property type="entry name" value="HTHLYSR"/>
</dbReference>
<dbReference type="InterPro" id="IPR017685">
    <property type="entry name" value="ArgP"/>
</dbReference>
<evidence type="ECO:0000313" key="7">
    <source>
        <dbReference type="Proteomes" id="UP001595722"/>
    </source>
</evidence>
<dbReference type="Pfam" id="PF03466">
    <property type="entry name" value="LysR_substrate"/>
    <property type="match status" value="1"/>
</dbReference>
<dbReference type="Pfam" id="PF00126">
    <property type="entry name" value="HTH_1"/>
    <property type="match status" value="1"/>
</dbReference>
<dbReference type="NCBIfam" id="TIGR03298">
    <property type="entry name" value="argP"/>
    <property type="match status" value="1"/>
</dbReference>
<keyword evidence="3" id="KW-0238">DNA-binding</keyword>
<dbReference type="InterPro" id="IPR036390">
    <property type="entry name" value="WH_DNA-bd_sf"/>
</dbReference>
<comment type="caution">
    <text evidence="6">The sequence shown here is derived from an EMBL/GenBank/DDBJ whole genome shotgun (WGS) entry which is preliminary data.</text>
</comment>
<dbReference type="InterPro" id="IPR000847">
    <property type="entry name" value="LysR_HTH_N"/>
</dbReference>
<evidence type="ECO:0000259" key="5">
    <source>
        <dbReference type="PROSITE" id="PS50931"/>
    </source>
</evidence>
<evidence type="ECO:0000256" key="1">
    <source>
        <dbReference type="ARBA" id="ARBA00009437"/>
    </source>
</evidence>
<evidence type="ECO:0000256" key="2">
    <source>
        <dbReference type="ARBA" id="ARBA00023015"/>
    </source>
</evidence>
<keyword evidence="4" id="KW-0804">Transcription</keyword>
<reference evidence="7" key="1">
    <citation type="journal article" date="2019" name="Int. J. Syst. Evol. Microbiol.">
        <title>The Global Catalogue of Microorganisms (GCM) 10K type strain sequencing project: providing services to taxonomists for standard genome sequencing and annotation.</title>
        <authorList>
            <consortium name="The Broad Institute Genomics Platform"/>
            <consortium name="The Broad Institute Genome Sequencing Center for Infectious Disease"/>
            <person name="Wu L."/>
            <person name="Ma J."/>
        </authorList>
    </citation>
    <scope>NUCLEOTIDE SEQUENCE [LARGE SCALE GENOMIC DNA]</scope>
    <source>
        <strain evidence="7">KCTC 42424</strain>
    </source>
</reference>
<evidence type="ECO:0000313" key="6">
    <source>
        <dbReference type="EMBL" id="MFC3681700.1"/>
    </source>
</evidence>
<evidence type="ECO:0000256" key="3">
    <source>
        <dbReference type="ARBA" id="ARBA00023125"/>
    </source>
</evidence>
<dbReference type="InterPro" id="IPR050176">
    <property type="entry name" value="LTTR"/>
</dbReference>
<keyword evidence="2" id="KW-0805">Transcription regulation</keyword>